<evidence type="ECO:0000259" key="1">
    <source>
        <dbReference type="Pfam" id="PF04179"/>
    </source>
</evidence>
<dbReference type="GO" id="GO:0019988">
    <property type="term" value="P:charged-tRNA amino acid modification"/>
    <property type="evidence" value="ECO:0007669"/>
    <property type="project" value="InterPro"/>
</dbReference>
<accession>A0AAX4H8I8</accession>
<dbReference type="PANTHER" id="PTHR31811:SF0">
    <property type="entry name" value="TRNA A64-2'-O-RIBOSYLPHOSPHATE TRANSFERASE"/>
    <property type="match status" value="1"/>
</dbReference>
<dbReference type="RefSeq" id="XP_062877278.1">
    <property type="nucleotide sequence ID" value="XM_063021208.1"/>
</dbReference>
<evidence type="ECO:0000313" key="4">
    <source>
        <dbReference type="Proteomes" id="UP001338582"/>
    </source>
</evidence>
<dbReference type="InterPro" id="IPR007306">
    <property type="entry name" value="Rit1"/>
</dbReference>
<dbReference type="Pfam" id="PF04179">
    <property type="entry name" value="Init_tRNA_PT"/>
    <property type="match status" value="1"/>
</dbReference>
<dbReference type="GeneID" id="88173259"/>
<gene>
    <name evidence="3" type="ORF">PUMCH_002194</name>
</gene>
<evidence type="ECO:0008006" key="5">
    <source>
        <dbReference type="Google" id="ProtNLM"/>
    </source>
</evidence>
<dbReference type="GO" id="GO:0043399">
    <property type="term" value="F:tRNA adenosine(64)-2'-O-ribosylphosphate transferase activity"/>
    <property type="evidence" value="ECO:0007669"/>
    <property type="project" value="InterPro"/>
</dbReference>
<evidence type="ECO:0000259" key="2">
    <source>
        <dbReference type="Pfam" id="PF17184"/>
    </source>
</evidence>
<keyword evidence="4" id="KW-1185">Reference proteome</keyword>
<dbReference type="AlphaFoldDB" id="A0AAX4H8I8"/>
<name>A0AAX4H8I8_9ASCO</name>
<dbReference type="GO" id="GO:0005737">
    <property type="term" value="C:cytoplasm"/>
    <property type="evidence" value="ECO:0007669"/>
    <property type="project" value="TreeGrafter"/>
</dbReference>
<dbReference type="PIRSF" id="PIRSF007747">
    <property type="entry name" value="Ribosyl_Ptfrase"/>
    <property type="match status" value="1"/>
</dbReference>
<organism evidence="3 4">
    <name type="scientific">Australozyma saopauloensis</name>
    <dbReference type="NCBI Taxonomy" id="291208"/>
    <lineage>
        <taxon>Eukaryota</taxon>
        <taxon>Fungi</taxon>
        <taxon>Dikarya</taxon>
        <taxon>Ascomycota</taxon>
        <taxon>Saccharomycotina</taxon>
        <taxon>Pichiomycetes</taxon>
        <taxon>Metschnikowiaceae</taxon>
        <taxon>Australozyma</taxon>
    </lineage>
</organism>
<dbReference type="InterPro" id="IPR033421">
    <property type="entry name" value="Rit1_DUSP-like"/>
</dbReference>
<dbReference type="PANTHER" id="PTHR31811">
    <property type="entry name" value="TRNA A64-2'-O-RIBOSYLPHOSPHATE TRANSFERASE"/>
    <property type="match status" value="1"/>
</dbReference>
<feature type="domain" description="Rit1 DUSP-like" evidence="1">
    <location>
        <begin position="369"/>
        <end position="470"/>
    </location>
</feature>
<protein>
    <recommendedName>
        <fullName evidence="5">Initiator tRNA phosphoribosyl transferase</fullName>
    </recommendedName>
</protein>
<dbReference type="KEGG" id="asau:88173259"/>
<reference evidence="3 4" key="1">
    <citation type="submission" date="2023-10" db="EMBL/GenBank/DDBJ databases">
        <title>Draft Genome Sequence of Candida saopaulonensis from a very Premature Infant with Sepsis.</title>
        <authorList>
            <person name="Ning Y."/>
            <person name="Dai R."/>
            <person name="Xiao M."/>
            <person name="Xu Y."/>
            <person name="Yan Q."/>
            <person name="Zhang L."/>
        </authorList>
    </citation>
    <scope>NUCLEOTIDE SEQUENCE [LARGE SCALE GENOMIC DNA]</scope>
    <source>
        <strain evidence="3 4">19XY460</strain>
    </source>
</reference>
<dbReference type="EMBL" id="CP138896">
    <property type="protein sequence ID" value="WPK24895.1"/>
    <property type="molecule type" value="Genomic_DNA"/>
</dbReference>
<dbReference type="InterPro" id="IPR033449">
    <property type="entry name" value="Rit1_N"/>
</dbReference>
<feature type="domain" description="Rit1 N-terminal" evidence="2">
    <location>
        <begin position="10"/>
        <end position="270"/>
    </location>
</feature>
<evidence type="ECO:0000313" key="3">
    <source>
        <dbReference type="EMBL" id="WPK24895.1"/>
    </source>
</evidence>
<dbReference type="Proteomes" id="UP001338582">
    <property type="component" value="Chromosome 3"/>
</dbReference>
<sequence>MDYKEILKDLRKESSSVKARLQSILFDNEYVTRFADQCLVANERCGLWYVDPKELTHSAYFKSTDGHTGEWKFSMRRLNFHLLALLGEFRNIVLVDSTRKGKLMPDALLKTVPIWCAVLTYIMYEDDDMEIPNDWNSLKSDNWLLTPPEMVSRSEHAAIAKTIPLHARELKQLGLITKNALIAKLGCKSPILPLWVYPGKPSQSLGYRPNCFTVCCLTTSYRTSPGFVVPDWNYLYPYVQGAGDDHELWASHDLCGGALSPLFFWTKVLTEKEDDSRIIDDDMKIYSWLSEQELKNRLNQIYLDHSKSTSSDSLNLEVTQLGESGLSIGIIKGNVSFDTFRLGAEYSIVIILSEKWRVIDVPQKCSTKVLQFQVESSKKGSKKLREILPQILSNVGELEINERVCIACDSGQDLSVAVALSLLCLQFDLKWLRTTNHQRVNKDIIKQHLALISEHRRVNPSRNSLQSVNASILG</sequence>
<proteinExistence type="predicted"/>
<dbReference type="Pfam" id="PF17184">
    <property type="entry name" value="Rit1_C"/>
    <property type="match status" value="1"/>
</dbReference>